<protein>
    <submittedName>
        <fullName evidence="3">Acyltransferase</fullName>
    </submittedName>
</protein>
<keyword evidence="4" id="KW-1185">Reference proteome</keyword>
<feature type="transmembrane region" description="Helical" evidence="1">
    <location>
        <begin position="147"/>
        <end position="164"/>
    </location>
</feature>
<dbReference type="Pfam" id="PF01757">
    <property type="entry name" value="Acyl_transf_3"/>
    <property type="match status" value="1"/>
</dbReference>
<feature type="domain" description="Acyltransferase 3" evidence="2">
    <location>
        <begin position="13"/>
        <end position="359"/>
    </location>
</feature>
<feature type="transmembrane region" description="Helical" evidence="1">
    <location>
        <begin position="340"/>
        <end position="362"/>
    </location>
</feature>
<keyword evidence="1" id="KW-0812">Transmembrane</keyword>
<keyword evidence="1" id="KW-1133">Transmembrane helix</keyword>
<proteinExistence type="predicted"/>
<organism evidence="3 4">
    <name type="scientific">Flavobacterium silvaticum</name>
    <dbReference type="NCBI Taxonomy" id="1852020"/>
    <lineage>
        <taxon>Bacteria</taxon>
        <taxon>Pseudomonadati</taxon>
        <taxon>Bacteroidota</taxon>
        <taxon>Flavobacteriia</taxon>
        <taxon>Flavobacteriales</taxon>
        <taxon>Flavobacteriaceae</taxon>
        <taxon>Flavobacterium</taxon>
    </lineage>
</organism>
<keyword evidence="3" id="KW-0012">Acyltransferase</keyword>
<dbReference type="GO" id="GO:0009103">
    <property type="term" value="P:lipopolysaccharide biosynthetic process"/>
    <property type="evidence" value="ECO:0007669"/>
    <property type="project" value="TreeGrafter"/>
</dbReference>
<feature type="transmembrane region" description="Helical" evidence="1">
    <location>
        <begin position="93"/>
        <end position="115"/>
    </location>
</feature>
<evidence type="ECO:0000259" key="2">
    <source>
        <dbReference type="Pfam" id="PF01757"/>
    </source>
</evidence>
<feature type="transmembrane region" description="Helical" evidence="1">
    <location>
        <begin position="303"/>
        <end position="325"/>
    </location>
</feature>
<reference evidence="3" key="1">
    <citation type="submission" date="2020-02" db="EMBL/GenBank/DDBJ databases">
        <title>Flavobacterium sp. genome.</title>
        <authorList>
            <person name="Jung H.S."/>
            <person name="Baek J.H."/>
            <person name="Jeon C.O."/>
        </authorList>
    </citation>
    <scope>NUCLEOTIDE SEQUENCE</scope>
    <source>
        <strain evidence="3">SE-s28</strain>
    </source>
</reference>
<feature type="transmembrane region" description="Helical" evidence="1">
    <location>
        <begin position="12"/>
        <end position="34"/>
    </location>
</feature>
<feature type="transmembrane region" description="Helical" evidence="1">
    <location>
        <begin position="210"/>
        <end position="228"/>
    </location>
</feature>
<keyword evidence="1" id="KW-0472">Membrane</keyword>
<dbReference type="PANTHER" id="PTHR23028">
    <property type="entry name" value="ACETYLTRANSFERASE"/>
    <property type="match status" value="1"/>
</dbReference>
<evidence type="ECO:0000313" key="4">
    <source>
        <dbReference type="Proteomes" id="UP000712080"/>
    </source>
</evidence>
<comment type="caution">
    <text evidence="3">The sequence shown here is derived from an EMBL/GenBank/DDBJ whole genome shotgun (WGS) entry which is preliminary data.</text>
</comment>
<dbReference type="PANTHER" id="PTHR23028:SF53">
    <property type="entry name" value="ACYL_TRANSF_3 DOMAIN-CONTAINING PROTEIN"/>
    <property type="match status" value="1"/>
</dbReference>
<accession>A0A972JHJ6</accession>
<evidence type="ECO:0000313" key="3">
    <source>
        <dbReference type="EMBL" id="NMH28005.1"/>
    </source>
</evidence>
<dbReference type="AlphaFoldDB" id="A0A972JHJ6"/>
<gene>
    <name evidence="3" type="ORF">G6047_08170</name>
</gene>
<sequence>MIPDLPQQQKIFGLDAMRVLAILLVLSAHCLWIFEGHKSLFTKIVSFSGFMGVEIFFVLSGYLIGGSLYRIFTDSGFDYQKVRRFLKRRSLRIMPSYLLILCVNLVVAFLIGLSVDEPWKYFLFLQNFAHPMLPFFPESWSMSIKEIPYFIIPFGLLVVAAVFRGIDRGKLFFIFIFMLYLSAIGNKIWFHVEHSDTMSMHDWNISLRSVFVFRYDAVLTGVLFFWLRSRFRNIWANYKWHFAILGILLFGSMAFITGVAKLSLANYPFFWNVCLLPLLSLASAMSLPFFSEWTSASVILDKPVTFLGNISYSIYLIHYSLVLWLMKQFFPTANLSVPMLFGYMIIYLSITIGLSWLLYSYYEKPILKWRMRLTKYGQG</sequence>
<evidence type="ECO:0000256" key="1">
    <source>
        <dbReference type="SAM" id="Phobius"/>
    </source>
</evidence>
<feature type="transmembrane region" description="Helical" evidence="1">
    <location>
        <begin position="171"/>
        <end position="190"/>
    </location>
</feature>
<dbReference type="Proteomes" id="UP000712080">
    <property type="component" value="Unassembled WGS sequence"/>
</dbReference>
<keyword evidence="3" id="KW-0808">Transferase</keyword>
<dbReference type="RefSeq" id="WP_169527119.1">
    <property type="nucleotide sequence ID" value="NZ_JAAMPU010000104.1"/>
</dbReference>
<dbReference type="InterPro" id="IPR050879">
    <property type="entry name" value="Acyltransferase_3"/>
</dbReference>
<feature type="transmembrane region" description="Helical" evidence="1">
    <location>
        <begin position="46"/>
        <end position="72"/>
    </location>
</feature>
<dbReference type="InterPro" id="IPR002656">
    <property type="entry name" value="Acyl_transf_3_dom"/>
</dbReference>
<dbReference type="EMBL" id="JAAMPU010000104">
    <property type="protein sequence ID" value="NMH28005.1"/>
    <property type="molecule type" value="Genomic_DNA"/>
</dbReference>
<dbReference type="GO" id="GO:0016020">
    <property type="term" value="C:membrane"/>
    <property type="evidence" value="ECO:0007669"/>
    <property type="project" value="TreeGrafter"/>
</dbReference>
<feature type="transmembrane region" description="Helical" evidence="1">
    <location>
        <begin position="240"/>
        <end position="263"/>
    </location>
</feature>
<name>A0A972JHJ6_9FLAO</name>
<dbReference type="GO" id="GO:0016747">
    <property type="term" value="F:acyltransferase activity, transferring groups other than amino-acyl groups"/>
    <property type="evidence" value="ECO:0007669"/>
    <property type="project" value="InterPro"/>
</dbReference>
<feature type="transmembrane region" description="Helical" evidence="1">
    <location>
        <begin position="269"/>
        <end position="291"/>
    </location>
</feature>